<dbReference type="STRING" id="1121279.SAMN02745887_01860"/>
<dbReference type="PANTHER" id="PTHR30450">
    <property type="entry name" value="ABC TRANSPORTER PERMEASE"/>
    <property type="match status" value="1"/>
</dbReference>
<keyword evidence="3 8" id="KW-0813">Transport</keyword>
<evidence type="ECO:0000256" key="1">
    <source>
        <dbReference type="ARBA" id="ARBA00004651"/>
    </source>
</evidence>
<protein>
    <submittedName>
        <fullName evidence="10">D-methionine transport system permease protein</fullName>
    </submittedName>
</protein>
<comment type="subcellular location">
    <subcellularLocation>
        <location evidence="1 8">Cell membrane</location>
        <topology evidence="1 8">Multi-pass membrane protein</topology>
    </subcellularLocation>
</comment>
<dbReference type="GO" id="GO:0048473">
    <property type="term" value="P:D-methionine transmembrane transport"/>
    <property type="evidence" value="ECO:0007669"/>
    <property type="project" value="TreeGrafter"/>
</dbReference>
<evidence type="ECO:0000313" key="10">
    <source>
        <dbReference type="EMBL" id="SFZ76067.1"/>
    </source>
</evidence>
<dbReference type="InterPro" id="IPR051322">
    <property type="entry name" value="AA_ABC_Transporter_Permease"/>
</dbReference>
<comment type="similarity">
    <text evidence="2">Belongs to the binding-protein-dependent transport system permease family. CysTW subfamily.</text>
</comment>
<feature type="transmembrane region" description="Helical" evidence="8">
    <location>
        <begin position="24"/>
        <end position="48"/>
    </location>
</feature>
<dbReference type="NCBIfam" id="NF008049">
    <property type="entry name" value="PRK10782.1"/>
    <property type="match status" value="1"/>
</dbReference>
<sequence length="224" mass="23831">MNPSTFDWSLIDWADIWLATQDTLIMLGVSLGFTILLGLPLGVLLFLLGPRQLLANKPAYALLSFIVNALRSLPFVILLIVLIPVTVKLVGTSIGVAGAIPPLVVGAAPFFARLVEAALREVDRGIIEASQAMGATLWQIITRALLPEALPGLLAASTVTAVTLVSYTAMSGVIGGGGLGDLAIRYGYQRFQTEVMVVTVLALLILVQLLQMAGDWLVKRAARK</sequence>
<keyword evidence="6 8" id="KW-1133">Transmembrane helix</keyword>
<evidence type="ECO:0000256" key="5">
    <source>
        <dbReference type="ARBA" id="ARBA00022692"/>
    </source>
</evidence>
<feature type="transmembrane region" description="Helical" evidence="8">
    <location>
        <begin position="195"/>
        <end position="218"/>
    </location>
</feature>
<dbReference type="OrthoDB" id="9793490at2"/>
<gene>
    <name evidence="10" type="ORF">SAMN02745887_01860</name>
</gene>
<dbReference type="PROSITE" id="PS50928">
    <property type="entry name" value="ABC_TM1"/>
    <property type="match status" value="1"/>
</dbReference>
<keyword evidence="11" id="KW-1185">Reference proteome</keyword>
<dbReference type="SUPFAM" id="SSF161098">
    <property type="entry name" value="MetI-like"/>
    <property type="match status" value="1"/>
</dbReference>
<evidence type="ECO:0000256" key="2">
    <source>
        <dbReference type="ARBA" id="ARBA00007069"/>
    </source>
</evidence>
<keyword evidence="7 8" id="KW-0472">Membrane</keyword>
<keyword evidence="5 8" id="KW-0812">Transmembrane</keyword>
<organism evidence="10 11">
    <name type="scientific">Chitinimonas taiwanensis DSM 18899</name>
    <dbReference type="NCBI Taxonomy" id="1121279"/>
    <lineage>
        <taxon>Bacteria</taxon>
        <taxon>Pseudomonadati</taxon>
        <taxon>Pseudomonadota</taxon>
        <taxon>Betaproteobacteria</taxon>
        <taxon>Neisseriales</taxon>
        <taxon>Chitinibacteraceae</taxon>
        <taxon>Chitinimonas</taxon>
    </lineage>
</organism>
<evidence type="ECO:0000256" key="4">
    <source>
        <dbReference type="ARBA" id="ARBA00022475"/>
    </source>
</evidence>
<feature type="transmembrane region" description="Helical" evidence="8">
    <location>
        <begin position="89"/>
        <end position="112"/>
    </location>
</feature>
<feature type="transmembrane region" description="Helical" evidence="8">
    <location>
        <begin position="60"/>
        <end position="83"/>
    </location>
</feature>
<feature type="domain" description="ABC transmembrane type-1" evidence="9">
    <location>
        <begin position="20"/>
        <end position="214"/>
    </location>
</feature>
<keyword evidence="4" id="KW-1003">Cell membrane</keyword>
<accession>A0A1K2HH65</accession>
<dbReference type="AlphaFoldDB" id="A0A1K2HH65"/>
<evidence type="ECO:0000259" key="9">
    <source>
        <dbReference type="PROSITE" id="PS50928"/>
    </source>
</evidence>
<dbReference type="EMBL" id="FPKR01000006">
    <property type="protein sequence ID" value="SFZ76067.1"/>
    <property type="molecule type" value="Genomic_DNA"/>
</dbReference>
<name>A0A1K2HH65_9NEIS</name>
<dbReference type="CDD" id="cd06261">
    <property type="entry name" value="TM_PBP2"/>
    <property type="match status" value="1"/>
</dbReference>
<dbReference type="Proteomes" id="UP000186513">
    <property type="component" value="Unassembled WGS sequence"/>
</dbReference>
<dbReference type="InterPro" id="IPR000515">
    <property type="entry name" value="MetI-like"/>
</dbReference>
<evidence type="ECO:0000256" key="6">
    <source>
        <dbReference type="ARBA" id="ARBA00022989"/>
    </source>
</evidence>
<evidence type="ECO:0000256" key="8">
    <source>
        <dbReference type="RuleBase" id="RU363032"/>
    </source>
</evidence>
<evidence type="ECO:0000256" key="3">
    <source>
        <dbReference type="ARBA" id="ARBA00022448"/>
    </source>
</evidence>
<reference evidence="10 11" key="1">
    <citation type="submission" date="2016-11" db="EMBL/GenBank/DDBJ databases">
        <authorList>
            <person name="Jaros S."/>
            <person name="Januszkiewicz K."/>
            <person name="Wedrychowicz H."/>
        </authorList>
    </citation>
    <scope>NUCLEOTIDE SEQUENCE [LARGE SCALE GENOMIC DNA]</scope>
    <source>
        <strain evidence="10 11">DSM 18899</strain>
    </source>
</reference>
<dbReference type="RefSeq" id="WP_072428368.1">
    <property type="nucleotide sequence ID" value="NZ_FPKR01000006.1"/>
</dbReference>
<dbReference type="FunFam" id="1.10.3720.10:FF:000002">
    <property type="entry name" value="D-methionine ABC transporter permease MetI"/>
    <property type="match status" value="1"/>
</dbReference>
<dbReference type="GO" id="GO:0005886">
    <property type="term" value="C:plasma membrane"/>
    <property type="evidence" value="ECO:0007669"/>
    <property type="project" value="UniProtKB-SubCell"/>
</dbReference>
<evidence type="ECO:0000256" key="7">
    <source>
        <dbReference type="ARBA" id="ARBA00023136"/>
    </source>
</evidence>
<feature type="transmembrane region" description="Helical" evidence="8">
    <location>
        <begin position="153"/>
        <end position="175"/>
    </location>
</feature>
<dbReference type="InterPro" id="IPR035906">
    <property type="entry name" value="MetI-like_sf"/>
</dbReference>
<dbReference type="PANTHER" id="PTHR30450:SF1">
    <property type="entry name" value="D-METHIONINE TRANSPORT SYSTEM PERMEASE PROTEIN METI-RELATED"/>
    <property type="match status" value="1"/>
</dbReference>
<proteinExistence type="inferred from homology"/>
<evidence type="ECO:0000313" key="11">
    <source>
        <dbReference type="Proteomes" id="UP000186513"/>
    </source>
</evidence>
<dbReference type="Gene3D" id="1.10.3720.10">
    <property type="entry name" value="MetI-like"/>
    <property type="match status" value="1"/>
</dbReference>
<dbReference type="Pfam" id="PF00528">
    <property type="entry name" value="BPD_transp_1"/>
    <property type="match status" value="1"/>
</dbReference>